<reference evidence="1 2" key="1">
    <citation type="submission" date="2016-07" db="EMBL/GenBank/DDBJ databases">
        <title>Complete genome sequence of the Lentzea guizhouensis DHS C013.</title>
        <authorList>
            <person name="Cao C."/>
        </authorList>
    </citation>
    <scope>NUCLEOTIDE SEQUENCE [LARGE SCALE GENOMIC DNA]</scope>
    <source>
        <strain evidence="1 2">DHS C013</strain>
    </source>
</reference>
<dbReference type="Proteomes" id="UP000093053">
    <property type="component" value="Chromosome"/>
</dbReference>
<gene>
    <name evidence="1" type="ORF">BBK82_03310</name>
</gene>
<sequence length="223" mass="24431">MAEPHRFYLDRRTDVTGASGTGRVADGVLWPDGTVTIRWRGEHQSTVNWDDLASAETVHGHDGATRLVFLDLDDDEHAAELERLRAEVAWLRAGEDPSTEPVEGVRPTPGQWLARWNQTPVDQRLEQIGMLFAAAAAGAACEQAGHATLQEELVAMARRAGGAEAKLLRAASVLKHAPKSCQYHGTEFERSGMRRGLPRCESCQQPYRVTKVLAAIEGTEPPC</sequence>
<accession>A0A1B2HC34</accession>
<dbReference type="RefSeq" id="WP_065913662.1">
    <property type="nucleotide sequence ID" value="NZ_CP016793.1"/>
</dbReference>
<dbReference type="KEGG" id="led:BBK82_03310"/>
<organism evidence="1 2">
    <name type="scientific">Lentzea guizhouensis</name>
    <dbReference type="NCBI Taxonomy" id="1586287"/>
    <lineage>
        <taxon>Bacteria</taxon>
        <taxon>Bacillati</taxon>
        <taxon>Actinomycetota</taxon>
        <taxon>Actinomycetes</taxon>
        <taxon>Pseudonocardiales</taxon>
        <taxon>Pseudonocardiaceae</taxon>
        <taxon>Lentzea</taxon>
    </lineage>
</organism>
<name>A0A1B2HC34_9PSEU</name>
<dbReference type="STRING" id="1586287.BBK82_03310"/>
<keyword evidence="2" id="KW-1185">Reference proteome</keyword>
<dbReference type="EMBL" id="CP016793">
    <property type="protein sequence ID" value="ANZ35246.1"/>
    <property type="molecule type" value="Genomic_DNA"/>
</dbReference>
<protein>
    <submittedName>
        <fullName evidence="1">Uncharacterized protein</fullName>
    </submittedName>
</protein>
<evidence type="ECO:0000313" key="2">
    <source>
        <dbReference type="Proteomes" id="UP000093053"/>
    </source>
</evidence>
<evidence type="ECO:0000313" key="1">
    <source>
        <dbReference type="EMBL" id="ANZ35246.1"/>
    </source>
</evidence>
<dbReference type="AlphaFoldDB" id="A0A1B2HC34"/>
<proteinExistence type="predicted"/>